<evidence type="ECO:0000313" key="1">
    <source>
        <dbReference type="EMBL" id="GBP18153.1"/>
    </source>
</evidence>
<proteinExistence type="predicted"/>
<name>A0A4C1TVT4_EUMVA</name>
<accession>A0A4C1TVT4</accession>
<gene>
    <name evidence="1" type="ORF">EVAR_12936_1</name>
</gene>
<reference evidence="1 2" key="1">
    <citation type="journal article" date="2019" name="Commun. Biol.">
        <title>The bagworm genome reveals a unique fibroin gene that provides high tensile strength.</title>
        <authorList>
            <person name="Kono N."/>
            <person name="Nakamura H."/>
            <person name="Ohtoshi R."/>
            <person name="Tomita M."/>
            <person name="Numata K."/>
            <person name="Arakawa K."/>
        </authorList>
    </citation>
    <scope>NUCLEOTIDE SEQUENCE [LARGE SCALE GENOMIC DNA]</scope>
</reference>
<sequence length="121" mass="13261">MRRGGGTSGDHHGAPTFSIYERDSRRFFGINLNPPGLEPSTQLIDGPLEVRADVALGSAAQIEGSVVGEQCQLDACRRLRYVIDVRGVQKGRERGVLRNSRSYGSSGRVRIFMSEHEVSVC</sequence>
<keyword evidence="2" id="KW-1185">Reference proteome</keyword>
<organism evidence="1 2">
    <name type="scientific">Eumeta variegata</name>
    <name type="common">Bagworm moth</name>
    <name type="synonym">Eumeta japonica</name>
    <dbReference type="NCBI Taxonomy" id="151549"/>
    <lineage>
        <taxon>Eukaryota</taxon>
        <taxon>Metazoa</taxon>
        <taxon>Ecdysozoa</taxon>
        <taxon>Arthropoda</taxon>
        <taxon>Hexapoda</taxon>
        <taxon>Insecta</taxon>
        <taxon>Pterygota</taxon>
        <taxon>Neoptera</taxon>
        <taxon>Endopterygota</taxon>
        <taxon>Lepidoptera</taxon>
        <taxon>Glossata</taxon>
        <taxon>Ditrysia</taxon>
        <taxon>Tineoidea</taxon>
        <taxon>Psychidae</taxon>
        <taxon>Oiketicinae</taxon>
        <taxon>Eumeta</taxon>
    </lineage>
</organism>
<protein>
    <submittedName>
        <fullName evidence="1">Uncharacterized protein</fullName>
    </submittedName>
</protein>
<comment type="caution">
    <text evidence="1">The sequence shown here is derived from an EMBL/GenBank/DDBJ whole genome shotgun (WGS) entry which is preliminary data.</text>
</comment>
<dbReference type="Proteomes" id="UP000299102">
    <property type="component" value="Unassembled WGS sequence"/>
</dbReference>
<dbReference type="AlphaFoldDB" id="A0A4C1TVT4"/>
<evidence type="ECO:0000313" key="2">
    <source>
        <dbReference type="Proteomes" id="UP000299102"/>
    </source>
</evidence>
<dbReference type="EMBL" id="BGZK01000093">
    <property type="protein sequence ID" value="GBP18153.1"/>
    <property type="molecule type" value="Genomic_DNA"/>
</dbReference>